<dbReference type="PANTHER" id="PTHR30386">
    <property type="entry name" value="MEMBRANE FUSION SUBUNIT OF EMRAB-TOLC MULTIDRUG EFFLUX PUMP"/>
    <property type="match status" value="1"/>
</dbReference>
<name>A0A4P6UF94_9BURK</name>
<dbReference type="RefSeq" id="WP_131276848.1">
    <property type="nucleotide sequence ID" value="NZ_CP031395.1"/>
</dbReference>
<dbReference type="Pfam" id="PF25963">
    <property type="entry name" value="Beta-barrel_AAEA"/>
    <property type="match status" value="1"/>
</dbReference>
<keyword evidence="2" id="KW-0175">Coiled coil</keyword>
<evidence type="ECO:0000256" key="3">
    <source>
        <dbReference type="SAM" id="Phobius"/>
    </source>
</evidence>
<dbReference type="AlphaFoldDB" id="A0A4P6UF94"/>
<protein>
    <submittedName>
        <fullName evidence="6">HlyD family secretion protein</fullName>
    </submittedName>
</protein>
<keyword evidence="3" id="KW-0472">Membrane</keyword>
<dbReference type="InterPro" id="IPR058625">
    <property type="entry name" value="MdtA-like_BSH"/>
</dbReference>
<gene>
    <name evidence="6" type="ORF">DW355_00340</name>
</gene>
<dbReference type="KEGG" id="hgr:DW355_00340"/>
<organism evidence="6 7">
    <name type="scientific">Hylemonella gracilis</name>
    <dbReference type="NCBI Taxonomy" id="80880"/>
    <lineage>
        <taxon>Bacteria</taxon>
        <taxon>Pseudomonadati</taxon>
        <taxon>Pseudomonadota</taxon>
        <taxon>Betaproteobacteria</taxon>
        <taxon>Burkholderiales</taxon>
        <taxon>Comamonadaceae</taxon>
        <taxon>Hylemonella</taxon>
    </lineage>
</organism>
<feature type="domain" description="Multidrug resistance protein MdtA-like barrel-sandwich hybrid" evidence="4">
    <location>
        <begin position="56"/>
        <end position="248"/>
    </location>
</feature>
<feature type="domain" description="p-hydroxybenzoic acid efflux pump subunit AaeA-like beta-barrel" evidence="5">
    <location>
        <begin position="254"/>
        <end position="330"/>
    </location>
</feature>
<reference evidence="6 7" key="1">
    <citation type="submission" date="2018-07" db="EMBL/GenBank/DDBJ databases">
        <title>Exploring interactions and the metabolic potential of the ultra-small soil bacteria Hylemonella gracilis.</title>
        <authorList>
            <person name="Tyc O."/>
            <person name="Kulkarni P."/>
            <person name="Gawehns F."/>
            <person name="Hundscheid M."/>
            <person name="Zweers H."/>
            <person name="Garbeva P."/>
        </authorList>
    </citation>
    <scope>NUCLEOTIDE SEQUENCE [LARGE SCALE GENOMIC DNA]</scope>
    <source>
        <strain evidence="6 7">NS1</strain>
    </source>
</reference>
<dbReference type="InterPro" id="IPR058634">
    <property type="entry name" value="AaeA-lik-b-barrel"/>
</dbReference>
<comment type="subcellular location">
    <subcellularLocation>
        <location evidence="1">Cell envelope</location>
    </subcellularLocation>
</comment>
<dbReference type="Pfam" id="PF25917">
    <property type="entry name" value="BSH_RND"/>
    <property type="match status" value="1"/>
</dbReference>
<dbReference type="SUPFAM" id="SSF111369">
    <property type="entry name" value="HlyD-like secretion proteins"/>
    <property type="match status" value="2"/>
</dbReference>
<dbReference type="Gene3D" id="2.40.30.170">
    <property type="match status" value="1"/>
</dbReference>
<dbReference type="OrthoDB" id="9811754at2"/>
<dbReference type="GO" id="GO:0030313">
    <property type="term" value="C:cell envelope"/>
    <property type="evidence" value="ECO:0007669"/>
    <property type="project" value="UniProtKB-SubCell"/>
</dbReference>
<dbReference type="Gene3D" id="2.40.50.100">
    <property type="match status" value="1"/>
</dbReference>
<dbReference type="InterPro" id="IPR050739">
    <property type="entry name" value="MFP"/>
</dbReference>
<keyword evidence="3" id="KW-0812">Transmembrane</keyword>
<feature type="coiled-coil region" evidence="2">
    <location>
        <begin position="96"/>
        <end position="123"/>
    </location>
</feature>
<accession>A0A4P6UF94</accession>
<keyword evidence="3" id="KW-1133">Transmembrane helix</keyword>
<evidence type="ECO:0000313" key="6">
    <source>
        <dbReference type="EMBL" id="QBK03423.1"/>
    </source>
</evidence>
<evidence type="ECO:0000259" key="5">
    <source>
        <dbReference type="Pfam" id="PF25963"/>
    </source>
</evidence>
<evidence type="ECO:0000256" key="2">
    <source>
        <dbReference type="SAM" id="Coils"/>
    </source>
</evidence>
<evidence type="ECO:0000256" key="1">
    <source>
        <dbReference type="ARBA" id="ARBA00004196"/>
    </source>
</evidence>
<dbReference type="EMBL" id="CP031395">
    <property type="protein sequence ID" value="QBK03423.1"/>
    <property type="molecule type" value="Genomic_DNA"/>
</dbReference>
<dbReference type="PRINTS" id="PR01490">
    <property type="entry name" value="RTXTOXIND"/>
</dbReference>
<proteinExistence type="predicted"/>
<dbReference type="GO" id="GO:0055085">
    <property type="term" value="P:transmembrane transport"/>
    <property type="evidence" value="ECO:0007669"/>
    <property type="project" value="InterPro"/>
</dbReference>
<evidence type="ECO:0000313" key="7">
    <source>
        <dbReference type="Proteomes" id="UP000292939"/>
    </source>
</evidence>
<feature type="transmembrane region" description="Helical" evidence="3">
    <location>
        <begin position="21"/>
        <end position="39"/>
    </location>
</feature>
<sequence length="363" mass="38949">MSTATPLPPTPNGARRRQRRLLLIAVPTLALLLIGGLYLHGGRMVATDNAYVKADKVPVSAEVQGTVRQVLVQENETVTAGQPLFRVDDAPYQVAVAGAEARLAQVRNELAATRAAFREKQAEIALARSRHQSALREQKRQADLVASNFVSAVQYDNARDAATIALQQVQTLEEDLKRIGETLGGGENALTAPIDKHPNFLAAQAALAQARLDLARVEVRASLPGTVNKPPKPGQFVSPGASAMALVVNGEPWIEANFPETDLTHVQAGQPVVIRVDTYPDAVWLGKVDSLSPATGAEFSVIPAQNATGNWVKIAQRVPVRIRLESLRAHASTNAAAPELRAGLSAHVEIDTGYRRHFLGLTL</sequence>
<dbReference type="Proteomes" id="UP000292939">
    <property type="component" value="Chromosome"/>
</dbReference>
<dbReference type="PANTHER" id="PTHR30386:SF19">
    <property type="entry name" value="MULTIDRUG EXPORT PROTEIN EMRA-RELATED"/>
    <property type="match status" value="1"/>
</dbReference>
<evidence type="ECO:0000259" key="4">
    <source>
        <dbReference type="Pfam" id="PF25917"/>
    </source>
</evidence>